<sequence length="541" mass="59621">MDCSNIHTNPALFDPDNWTRDGGYFCRSSPFPHGKTEDFYVQPYPFDYHHSYYTLASNSPCSSRASSSSVRSISSTCSTSSSSSTTSTTSTTSTSSDGLYYGRRASTIDDGSSATAGTPFLGMPGDCFQLPDAMTGSYYDQGDAGFADGSVAPLAELGSAKSPFSSYTTWCVDADDNKFVSEHGFPRRCWDQSPQLDFSSIELDQALYSPSALLGSPLAQHEPEWPPLAAPALECVVPGSVWSLLPDVDPSFSSALLTGGRSSSITSNEDTHNGIVSPAGSGGGGVEGMATAAETSITIATPAPARKAYVCNHPACSMPTFTRQADLKRHWEHVHKTADEKEQFPCDYETCPRRKMPFSRKDHCRSHLRDAHMEDLVKHGCNVHQRSASSVVLEASGESPLQRQQKKKQQQQDQQYCSSRHHHHRKHDRDAGDVLSLEWAYAKKRNKNNNSNNYDDDDDYGDNNDDDDEYSHDDGRSYEGTGTWLDNCNIDLAWFRCARCLRRVHIAEDGWTCPDCSCSIEPVRKEHRQLREALVAQAMAS</sequence>
<feature type="region of interest" description="Disordered" evidence="1">
    <location>
        <begin position="446"/>
        <end position="474"/>
    </location>
</feature>
<evidence type="ECO:0000259" key="2">
    <source>
        <dbReference type="SMART" id="SM00355"/>
    </source>
</evidence>
<dbReference type="EMBL" id="AZHD01000001">
    <property type="protein sequence ID" value="OAA68706.1"/>
    <property type="molecule type" value="Genomic_DNA"/>
</dbReference>
<evidence type="ECO:0000256" key="1">
    <source>
        <dbReference type="SAM" id="MobiDB-lite"/>
    </source>
</evidence>
<proteinExistence type="predicted"/>
<keyword evidence="4" id="KW-1185">Reference proteome</keyword>
<feature type="domain" description="C2H2-type" evidence="2">
    <location>
        <begin position="309"/>
        <end position="335"/>
    </location>
</feature>
<protein>
    <submittedName>
        <fullName evidence="3">C2h2 finger domain containing protein</fullName>
    </submittedName>
</protein>
<feature type="domain" description="C2H2-type" evidence="2">
    <location>
        <begin position="344"/>
        <end position="372"/>
    </location>
</feature>
<dbReference type="STRING" id="1081102.A0A168AGG2"/>
<organism evidence="3 4">
    <name type="scientific">Niveomyces insectorum RCEF 264</name>
    <dbReference type="NCBI Taxonomy" id="1081102"/>
    <lineage>
        <taxon>Eukaryota</taxon>
        <taxon>Fungi</taxon>
        <taxon>Dikarya</taxon>
        <taxon>Ascomycota</taxon>
        <taxon>Pezizomycotina</taxon>
        <taxon>Sordariomycetes</taxon>
        <taxon>Hypocreomycetidae</taxon>
        <taxon>Hypocreales</taxon>
        <taxon>Cordycipitaceae</taxon>
        <taxon>Niveomyces</taxon>
    </lineage>
</organism>
<feature type="region of interest" description="Disordered" evidence="1">
    <location>
        <begin position="75"/>
        <end position="96"/>
    </location>
</feature>
<evidence type="ECO:0000313" key="4">
    <source>
        <dbReference type="Proteomes" id="UP000076874"/>
    </source>
</evidence>
<dbReference type="Gene3D" id="3.30.160.60">
    <property type="entry name" value="Classic Zinc Finger"/>
    <property type="match status" value="1"/>
</dbReference>
<dbReference type="OrthoDB" id="2687452at2759"/>
<comment type="caution">
    <text evidence="3">The sequence shown here is derived from an EMBL/GenBank/DDBJ whole genome shotgun (WGS) entry which is preliminary data.</text>
</comment>
<feature type="region of interest" description="Disordered" evidence="1">
    <location>
        <begin position="391"/>
        <end position="431"/>
    </location>
</feature>
<dbReference type="Proteomes" id="UP000076874">
    <property type="component" value="Unassembled WGS sequence"/>
</dbReference>
<gene>
    <name evidence="3" type="ORF">SPI_00901</name>
</gene>
<dbReference type="AlphaFoldDB" id="A0A168AGG2"/>
<dbReference type="InterPro" id="IPR013087">
    <property type="entry name" value="Znf_C2H2_type"/>
</dbReference>
<dbReference type="SMART" id="SM00355">
    <property type="entry name" value="ZnF_C2H2"/>
    <property type="match status" value="2"/>
</dbReference>
<feature type="region of interest" description="Disordered" evidence="1">
    <location>
        <begin position="262"/>
        <end position="283"/>
    </location>
</feature>
<feature type="compositionally biased region" description="Acidic residues" evidence="1">
    <location>
        <begin position="454"/>
        <end position="471"/>
    </location>
</feature>
<reference evidence="3 4" key="1">
    <citation type="journal article" date="2016" name="Genome Biol. Evol.">
        <title>Divergent and convergent evolution of fungal pathogenicity.</title>
        <authorList>
            <person name="Shang Y."/>
            <person name="Xiao G."/>
            <person name="Zheng P."/>
            <person name="Cen K."/>
            <person name="Zhan S."/>
            <person name="Wang C."/>
        </authorList>
    </citation>
    <scope>NUCLEOTIDE SEQUENCE [LARGE SCALE GENOMIC DNA]</scope>
    <source>
        <strain evidence="3 4">RCEF 264</strain>
    </source>
</reference>
<evidence type="ECO:0000313" key="3">
    <source>
        <dbReference type="EMBL" id="OAA68706.1"/>
    </source>
</evidence>
<name>A0A168AGG2_9HYPO</name>
<accession>A0A168AGG2</accession>